<dbReference type="EMBL" id="BMVN01000005">
    <property type="protein sequence ID" value="GHA14422.1"/>
    <property type="molecule type" value="Genomic_DNA"/>
</dbReference>
<proteinExistence type="predicted"/>
<sequence>MPSVGCPARVPVQGRPVPPSTRLPPVVGYRCQYAAEWVADKTRWALSVGTGERSALAEVLSQCPNVPVTVTVTRARCPPYEARPGGGATGCRSAARCCARHWPSAAHPAGDVVTERQGELLLGGGVAPGRRPDRARTPGGGQESGG</sequence>
<gene>
    <name evidence="2" type="ORF">GCM10010345_18710</name>
</gene>
<protein>
    <submittedName>
        <fullName evidence="2">Uncharacterized protein</fullName>
    </submittedName>
</protein>
<keyword evidence="3" id="KW-1185">Reference proteome</keyword>
<dbReference type="Proteomes" id="UP000653644">
    <property type="component" value="Unassembled WGS sequence"/>
</dbReference>
<evidence type="ECO:0000313" key="3">
    <source>
        <dbReference type="Proteomes" id="UP000653644"/>
    </source>
</evidence>
<organism evidence="2 3">
    <name type="scientific">Streptomyces canarius</name>
    <dbReference type="NCBI Taxonomy" id="285453"/>
    <lineage>
        <taxon>Bacteria</taxon>
        <taxon>Bacillati</taxon>
        <taxon>Actinomycetota</taxon>
        <taxon>Actinomycetes</taxon>
        <taxon>Kitasatosporales</taxon>
        <taxon>Streptomycetaceae</taxon>
        <taxon>Streptomyces</taxon>
    </lineage>
</organism>
<feature type="region of interest" description="Disordered" evidence="1">
    <location>
        <begin position="122"/>
        <end position="146"/>
    </location>
</feature>
<evidence type="ECO:0000256" key="1">
    <source>
        <dbReference type="SAM" id="MobiDB-lite"/>
    </source>
</evidence>
<evidence type="ECO:0000313" key="2">
    <source>
        <dbReference type="EMBL" id="GHA14422.1"/>
    </source>
</evidence>
<reference evidence="3" key="1">
    <citation type="journal article" date="2019" name="Int. J. Syst. Evol. Microbiol.">
        <title>The Global Catalogue of Microorganisms (GCM) 10K type strain sequencing project: providing services to taxonomists for standard genome sequencing and annotation.</title>
        <authorList>
            <consortium name="The Broad Institute Genomics Platform"/>
            <consortium name="The Broad Institute Genome Sequencing Center for Infectious Disease"/>
            <person name="Wu L."/>
            <person name="Ma J."/>
        </authorList>
    </citation>
    <scope>NUCLEOTIDE SEQUENCE [LARGE SCALE GENOMIC DNA]</scope>
    <source>
        <strain evidence="3">JCM 4733</strain>
    </source>
</reference>
<comment type="caution">
    <text evidence="2">The sequence shown here is derived from an EMBL/GenBank/DDBJ whole genome shotgun (WGS) entry which is preliminary data.</text>
</comment>
<name>A0ABQ3CJB2_9ACTN</name>
<accession>A0ABQ3CJB2</accession>